<dbReference type="InterPro" id="IPR024709">
    <property type="entry name" value="FucosylTrfase_pln"/>
</dbReference>
<dbReference type="EnsemblPlants" id="LPERR06G06950.1">
    <property type="protein sequence ID" value="LPERR06G06950.1"/>
    <property type="gene ID" value="LPERR06G06950"/>
</dbReference>
<evidence type="ECO:0000256" key="7">
    <source>
        <dbReference type="ARBA" id="ARBA00022968"/>
    </source>
</evidence>
<feature type="region of interest" description="Disordered" evidence="14">
    <location>
        <begin position="514"/>
        <end position="538"/>
    </location>
</feature>
<dbReference type="CDD" id="cd11299">
    <property type="entry name" value="O-FucT_plant"/>
    <property type="match status" value="1"/>
</dbReference>
<dbReference type="InterPro" id="IPR019378">
    <property type="entry name" value="GDP-Fuc_O-FucTrfase"/>
</dbReference>
<dbReference type="PIRSF" id="PIRSF009360">
    <property type="entry name" value="UCP009360"/>
    <property type="match status" value="1"/>
</dbReference>
<dbReference type="STRING" id="77586.A0A0D9WNC1"/>
<dbReference type="Gramene" id="LPERR06G06950.1">
    <property type="protein sequence ID" value="LPERR06G06950.1"/>
    <property type="gene ID" value="LPERR06G06950"/>
</dbReference>
<dbReference type="AlphaFoldDB" id="A0A0D9WNC1"/>
<protein>
    <recommendedName>
        <fullName evidence="13">O-fucosyltransferase family protein</fullName>
    </recommendedName>
</protein>
<evidence type="ECO:0000256" key="12">
    <source>
        <dbReference type="ARBA" id="ARBA00023277"/>
    </source>
</evidence>
<evidence type="ECO:0000256" key="2">
    <source>
        <dbReference type="ARBA" id="ARBA00004881"/>
    </source>
</evidence>
<keyword evidence="8" id="KW-1133">Transmembrane helix</keyword>
<keyword evidence="7" id="KW-0735">Signal-anchor</keyword>
<evidence type="ECO:0000256" key="1">
    <source>
        <dbReference type="ARBA" id="ARBA00004606"/>
    </source>
</evidence>
<sequence length="566" mass="63280">MPQRRKVRGAAGRRAALRWWLLSLAAAGATVTAAASLLAVALHVSSSASSRASSPGVPYRLSKPREAGELRWEQEFAPPQLASPQSRKLDGAADDAAEKRWWLPAPSRRFTPCVAPSPEYKSIPMNTPSDCLVSVCLNSVLHSDFDLTGAGPGLSRGYLLVHTNGGLNQMRAGISDMVAVARMLNATLIIPELDKKSFWHDKSNFSDVFDEEYFIHSLANDVKVEKKLPKELVKSPKFVRYFKSWSGIDYYHDEIYPLWEHRQVIRVAKSDSRLANNYLPPDIQKLRCRAFFQALRFAPPIEALGNLLVERMRSFGPYIALHLRYEKDMLAFSGCTHGLSQTESDELAVIRENTSYWKVKDIDPLEQRSHGYCPLTPKEVGMFLSALGYPSSTPVYIAAGEIYGGESHMVDLLSRFPIIMNKEKLASAEELRPFRQYASQMAALDYIVSVESDVFIPSYSGNMARAVGGHRRFLGHRKTIIPDRKALVRLFDKVDGGLLKEGERLSQRILDIHHKRQGSPRKRKGPVSGTKGSDRFRSEEAFYENPLPDCLCQPESPASDASLVSI</sequence>
<keyword evidence="6" id="KW-0812">Transmembrane</keyword>
<evidence type="ECO:0000256" key="13">
    <source>
        <dbReference type="ARBA" id="ARBA00030350"/>
    </source>
</evidence>
<dbReference type="HOGENOM" id="CLU_018420_7_0_1"/>
<keyword evidence="10" id="KW-0325">Glycoprotein</keyword>
<keyword evidence="5" id="KW-0808">Transferase</keyword>
<accession>A0A0D9WNC1</accession>
<evidence type="ECO:0000256" key="11">
    <source>
        <dbReference type="ARBA" id="ARBA00023253"/>
    </source>
</evidence>
<feature type="compositionally biased region" description="Basic residues" evidence="14">
    <location>
        <begin position="514"/>
        <end position="525"/>
    </location>
</feature>
<comment type="subcellular location">
    <subcellularLocation>
        <location evidence="1">Membrane</location>
        <topology evidence="1">Single-pass type II membrane protein</topology>
    </subcellularLocation>
</comment>
<keyword evidence="4" id="KW-0328">Glycosyltransferase</keyword>
<dbReference type="PANTHER" id="PTHR31741">
    <property type="entry name" value="OS02G0726500 PROTEIN-RELATED"/>
    <property type="match status" value="1"/>
</dbReference>
<keyword evidence="9" id="KW-0472">Membrane</keyword>
<evidence type="ECO:0000256" key="10">
    <source>
        <dbReference type="ARBA" id="ARBA00023180"/>
    </source>
</evidence>
<dbReference type="eggNOG" id="ENOG502QUP6">
    <property type="taxonomic scope" value="Eukaryota"/>
</dbReference>
<dbReference type="GO" id="GO:0006004">
    <property type="term" value="P:fucose metabolic process"/>
    <property type="evidence" value="ECO:0007669"/>
    <property type="project" value="UniProtKB-KW"/>
</dbReference>
<dbReference type="Pfam" id="PF10250">
    <property type="entry name" value="O-FucT"/>
    <property type="match status" value="1"/>
</dbReference>
<keyword evidence="12" id="KW-0119">Carbohydrate metabolism</keyword>
<evidence type="ECO:0000256" key="9">
    <source>
        <dbReference type="ARBA" id="ARBA00023136"/>
    </source>
</evidence>
<dbReference type="PANTHER" id="PTHR31741:SF1">
    <property type="entry name" value="O-FUCOSYLTRANSFERASE 7"/>
    <property type="match status" value="1"/>
</dbReference>
<dbReference type="GO" id="GO:0016757">
    <property type="term" value="F:glycosyltransferase activity"/>
    <property type="evidence" value="ECO:0007669"/>
    <property type="project" value="UniProtKB-KW"/>
</dbReference>
<evidence type="ECO:0000256" key="3">
    <source>
        <dbReference type="ARBA" id="ARBA00007737"/>
    </source>
</evidence>
<evidence type="ECO:0000256" key="4">
    <source>
        <dbReference type="ARBA" id="ARBA00022676"/>
    </source>
</evidence>
<evidence type="ECO:0000313" key="15">
    <source>
        <dbReference type="EnsemblPlants" id="LPERR06G06950.1"/>
    </source>
</evidence>
<reference evidence="15" key="3">
    <citation type="submission" date="2015-04" db="UniProtKB">
        <authorList>
            <consortium name="EnsemblPlants"/>
        </authorList>
    </citation>
    <scope>IDENTIFICATION</scope>
</reference>
<comment type="pathway">
    <text evidence="2">Glycan metabolism.</text>
</comment>
<evidence type="ECO:0000313" key="16">
    <source>
        <dbReference type="Proteomes" id="UP000032180"/>
    </source>
</evidence>
<reference evidence="15 16" key="1">
    <citation type="submission" date="2012-08" db="EMBL/GenBank/DDBJ databases">
        <title>Oryza genome evolution.</title>
        <authorList>
            <person name="Wing R.A."/>
        </authorList>
    </citation>
    <scope>NUCLEOTIDE SEQUENCE</scope>
</reference>
<proteinExistence type="inferred from homology"/>
<dbReference type="GO" id="GO:0005737">
    <property type="term" value="C:cytoplasm"/>
    <property type="evidence" value="ECO:0007669"/>
    <property type="project" value="TreeGrafter"/>
</dbReference>
<keyword evidence="11" id="KW-0294">Fucose metabolism</keyword>
<evidence type="ECO:0000256" key="8">
    <source>
        <dbReference type="ARBA" id="ARBA00022989"/>
    </source>
</evidence>
<evidence type="ECO:0000256" key="6">
    <source>
        <dbReference type="ARBA" id="ARBA00022692"/>
    </source>
</evidence>
<evidence type="ECO:0000256" key="5">
    <source>
        <dbReference type="ARBA" id="ARBA00022679"/>
    </source>
</evidence>
<dbReference type="FunFam" id="3.40.50.11350:FF:000011">
    <property type="entry name" value="O-fucosyltransferase 28"/>
    <property type="match status" value="1"/>
</dbReference>
<reference evidence="16" key="2">
    <citation type="submission" date="2013-12" db="EMBL/GenBank/DDBJ databases">
        <authorList>
            <person name="Yu Y."/>
            <person name="Lee S."/>
            <person name="de Baynast K."/>
            <person name="Wissotski M."/>
            <person name="Liu L."/>
            <person name="Talag J."/>
            <person name="Goicoechea J."/>
            <person name="Angelova A."/>
            <person name="Jetty R."/>
            <person name="Kudrna D."/>
            <person name="Golser W."/>
            <person name="Rivera L."/>
            <person name="Zhang J."/>
            <person name="Wing R."/>
        </authorList>
    </citation>
    <scope>NUCLEOTIDE SEQUENCE</scope>
</reference>
<comment type="similarity">
    <text evidence="3">Belongs to the glycosyltransferase GT106 family.</text>
</comment>
<evidence type="ECO:0000256" key="14">
    <source>
        <dbReference type="SAM" id="MobiDB-lite"/>
    </source>
</evidence>
<keyword evidence="16" id="KW-1185">Reference proteome</keyword>
<dbReference type="Proteomes" id="UP000032180">
    <property type="component" value="Chromosome 6"/>
</dbReference>
<name>A0A0D9WNC1_9ORYZ</name>
<dbReference type="GO" id="GO:0016020">
    <property type="term" value="C:membrane"/>
    <property type="evidence" value="ECO:0007669"/>
    <property type="project" value="UniProtKB-SubCell"/>
</dbReference>
<organism evidence="15 16">
    <name type="scientific">Leersia perrieri</name>
    <dbReference type="NCBI Taxonomy" id="77586"/>
    <lineage>
        <taxon>Eukaryota</taxon>
        <taxon>Viridiplantae</taxon>
        <taxon>Streptophyta</taxon>
        <taxon>Embryophyta</taxon>
        <taxon>Tracheophyta</taxon>
        <taxon>Spermatophyta</taxon>
        <taxon>Magnoliopsida</taxon>
        <taxon>Liliopsida</taxon>
        <taxon>Poales</taxon>
        <taxon>Poaceae</taxon>
        <taxon>BOP clade</taxon>
        <taxon>Oryzoideae</taxon>
        <taxon>Oryzeae</taxon>
        <taxon>Oryzinae</taxon>
        <taxon>Leersia</taxon>
    </lineage>
</organism>